<accession>A0AA88H2J0</accession>
<name>A0AA88H2J0_NAELO</name>
<comment type="caution">
    <text evidence="1">The sequence shown here is derived from an EMBL/GenBank/DDBJ whole genome shotgun (WGS) entry which is preliminary data.</text>
</comment>
<dbReference type="RefSeq" id="XP_044553921.1">
    <property type="nucleotide sequence ID" value="XM_044689397.1"/>
</dbReference>
<evidence type="ECO:0000313" key="2">
    <source>
        <dbReference type="Proteomes" id="UP000816034"/>
    </source>
</evidence>
<evidence type="ECO:0008006" key="3">
    <source>
        <dbReference type="Google" id="ProtNLM"/>
    </source>
</evidence>
<sequence length="487" mass="57633">MWSLFKKQKKNNHDDDEDGRVHKAILLSSIFTHSDIFHYIVMSGYLRLEDILNLRMVCKMWNDHVESGWSAFQYHVLVQLFQLRVPDLALQHAQHEPSAKSTTMLFFSMVKACRGIRTGLEHPSFSSFRETTVFGVPLKPKEKEQIMQDMQDMNQHDEEDLASQFLSFKFYQSLPHITPPVKKDYVLEFIPKFLNGKRNYWVNLNHDQWFGQHRVEHNNIIVKSLLWSQRIFNYSYDEFNFDMVLHLEGDMFKTKKMIEKLFLVKTVQNSIVKEGPIRLDPALFHTKFGYVLTDSCFQAERSHTICKQVTTFSKFTLKYIEAAFLNHFGEEVDLLVKDSVVPQGLDTFFNQELERTLFQLWSTGLLNVKFIRNFVFRLLVALSHRRHDWYSLSFHDSIQESCPNTQATNGVMEWFNEYARTRTQEYPEIIHTFVKDHEIFQGFHEGEQIQSYLLALMLKPNVETQTCQFQVLKYLFYEFSLDGEILS</sequence>
<organism evidence="1 2">
    <name type="scientific">Naegleria lovaniensis</name>
    <name type="common">Amoeba</name>
    <dbReference type="NCBI Taxonomy" id="51637"/>
    <lineage>
        <taxon>Eukaryota</taxon>
        <taxon>Discoba</taxon>
        <taxon>Heterolobosea</taxon>
        <taxon>Tetramitia</taxon>
        <taxon>Eutetramitia</taxon>
        <taxon>Vahlkampfiidae</taxon>
        <taxon>Naegleria</taxon>
    </lineage>
</organism>
<dbReference type="Proteomes" id="UP000816034">
    <property type="component" value="Unassembled WGS sequence"/>
</dbReference>
<dbReference type="GeneID" id="68105965"/>
<protein>
    <recommendedName>
        <fullName evidence="3">F-box domain-containing protein</fullName>
    </recommendedName>
</protein>
<evidence type="ECO:0000313" key="1">
    <source>
        <dbReference type="EMBL" id="KAG2392027.1"/>
    </source>
</evidence>
<gene>
    <name evidence="1" type="ORF">C9374_013512</name>
</gene>
<dbReference type="AlphaFoldDB" id="A0AA88H2J0"/>
<reference evidence="1 2" key="1">
    <citation type="journal article" date="2018" name="BMC Genomics">
        <title>The genome of Naegleria lovaniensis, the basis for a comparative approach to unravel pathogenicity factors of the human pathogenic amoeba N. fowleri.</title>
        <authorList>
            <person name="Liechti N."/>
            <person name="Schurch N."/>
            <person name="Bruggmann R."/>
            <person name="Wittwer M."/>
        </authorList>
    </citation>
    <scope>NUCLEOTIDE SEQUENCE [LARGE SCALE GENOMIC DNA]</scope>
    <source>
        <strain evidence="1 2">ATCC 30569</strain>
    </source>
</reference>
<proteinExistence type="predicted"/>
<keyword evidence="2" id="KW-1185">Reference proteome</keyword>
<dbReference type="EMBL" id="PYSW02000006">
    <property type="protein sequence ID" value="KAG2392027.1"/>
    <property type="molecule type" value="Genomic_DNA"/>
</dbReference>